<comment type="cofactor">
    <cofactor evidence="1">
        <name>heme</name>
        <dbReference type="ChEBI" id="CHEBI:30413"/>
    </cofactor>
</comment>
<evidence type="ECO:0000313" key="9">
    <source>
        <dbReference type="Proteomes" id="UP001458880"/>
    </source>
</evidence>
<evidence type="ECO:0000256" key="3">
    <source>
        <dbReference type="ARBA" id="ARBA00022617"/>
    </source>
</evidence>
<organism evidence="8 9">
    <name type="scientific">Popillia japonica</name>
    <name type="common">Japanese beetle</name>
    <dbReference type="NCBI Taxonomy" id="7064"/>
    <lineage>
        <taxon>Eukaryota</taxon>
        <taxon>Metazoa</taxon>
        <taxon>Ecdysozoa</taxon>
        <taxon>Arthropoda</taxon>
        <taxon>Hexapoda</taxon>
        <taxon>Insecta</taxon>
        <taxon>Pterygota</taxon>
        <taxon>Neoptera</taxon>
        <taxon>Endopterygota</taxon>
        <taxon>Coleoptera</taxon>
        <taxon>Polyphaga</taxon>
        <taxon>Scarabaeiformia</taxon>
        <taxon>Scarabaeidae</taxon>
        <taxon>Rutelinae</taxon>
        <taxon>Popillia</taxon>
    </lineage>
</organism>
<dbReference type="AlphaFoldDB" id="A0AAW1M9W9"/>
<reference evidence="8 9" key="1">
    <citation type="journal article" date="2024" name="BMC Genomics">
        <title>De novo assembly and annotation of Popillia japonica's genome with initial clues to its potential as an invasive pest.</title>
        <authorList>
            <person name="Cucini C."/>
            <person name="Boschi S."/>
            <person name="Funari R."/>
            <person name="Cardaioli E."/>
            <person name="Iannotti N."/>
            <person name="Marturano G."/>
            <person name="Paoli F."/>
            <person name="Bruttini M."/>
            <person name="Carapelli A."/>
            <person name="Frati F."/>
            <person name="Nardi F."/>
        </authorList>
    </citation>
    <scope>NUCLEOTIDE SEQUENCE [LARGE SCALE GENOMIC DNA]</scope>
    <source>
        <strain evidence="8">DMR45628</strain>
    </source>
</reference>
<dbReference type="Proteomes" id="UP001458880">
    <property type="component" value="Unassembled WGS sequence"/>
</dbReference>
<dbReference type="Gene3D" id="1.10.630.10">
    <property type="entry name" value="Cytochrome P450"/>
    <property type="match status" value="1"/>
</dbReference>
<dbReference type="PANTHER" id="PTHR24291:SF209">
    <property type="entry name" value="CYTOCHROME P450-LIKE PROTEIN"/>
    <property type="match status" value="1"/>
</dbReference>
<dbReference type="GO" id="GO:0020037">
    <property type="term" value="F:heme binding"/>
    <property type="evidence" value="ECO:0007669"/>
    <property type="project" value="InterPro"/>
</dbReference>
<dbReference type="SUPFAM" id="SSF48264">
    <property type="entry name" value="Cytochrome P450"/>
    <property type="match status" value="1"/>
</dbReference>
<keyword evidence="9" id="KW-1185">Reference proteome</keyword>
<name>A0AAW1M9W9_POPJA</name>
<evidence type="ECO:0000256" key="6">
    <source>
        <dbReference type="ARBA" id="ARBA00023004"/>
    </source>
</evidence>
<keyword evidence="6" id="KW-0408">Iron</keyword>
<dbReference type="InterPro" id="IPR050196">
    <property type="entry name" value="Cytochrome_P450_Monoox"/>
</dbReference>
<dbReference type="GO" id="GO:0016705">
    <property type="term" value="F:oxidoreductase activity, acting on paired donors, with incorporation or reduction of molecular oxygen"/>
    <property type="evidence" value="ECO:0007669"/>
    <property type="project" value="InterPro"/>
</dbReference>
<keyword evidence="3" id="KW-0349">Heme</keyword>
<comment type="similarity">
    <text evidence="2">Belongs to the cytochrome P450 family.</text>
</comment>
<dbReference type="GO" id="GO:0004497">
    <property type="term" value="F:monooxygenase activity"/>
    <property type="evidence" value="ECO:0007669"/>
    <property type="project" value="UniProtKB-KW"/>
</dbReference>
<dbReference type="EMBL" id="JASPKY010000056">
    <property type="protein sequence ID" value="KAK9744652.1"/>
    <property type="molecule type" value="Genomic_DNA"/>
</dbReference>
<dbReference type="GO" id="GO:0005506">
    <property type="term" value="F:iron ion binding"/>
    <property type="evidence" value="ECO:0007669"/>
    <property type="project" value="InterPro"/>
</dbReference>
<proteinExistence type="inferred from homology"/>
<keyword evidence="7" id="KW-0503">Monooxygenase</keyword>
<dbReference type="Pfam" id="PF00067">
    <property type="entry name" value="p450"/>
    <property type="match status" value="1"/>
</dbReference>
<dbReference type="PANTHER" id="PTHR24291">
    <property type="entry name" value="CYTOCHROME P450 FAMILY 4"/>
    <property type="match status" value="1"/>
</dbReference>
<protein>
    <submittedName>
        <fullName evidence="8">Cytochrome P450</fullName>
    </submittedName>
</protein>
<evidence type="ECO:0000313" key="8">
    <source>
        <dbReference type="EMBL" id="KAK9744652.1"/>
    </source>
</evidence>
<comment type="caution">
    <text evidence="8">The sequence shown here is derived from an EMBL/GenBank/DDBJ whole genome shotgun (WGS) entry which is preliminary data.</text>
</comment>
<keyword evidence="5" id="KW-0560">Oxidoreductase</keyword>
<sequence>MYRIFLVKREDLFTVAFQIAIDKRPIFCNWIGSTPDIGIVKPEYFEAVTNNSIHIKKGNLYKFMLPWLGNGLLTSSGSKWHSHRKLITPAFHFKILESFMDVFVSKTQILLKILDGKCNGNPFNIYPDITDCALDIICETSMGVSINAMTNRNNSYVQSVHIMSEMILQRFFTPFPEFINKRLPKGRLFQETLEFINKRLPKGRLFQETLDTLHGFTENVISERKDKLKHTVKHISESKLKHTVKHISERDKEDEIKNVMMYLGGKNVSLF</sequence>
<dbReference type="InterPro" id="IPR036396">
    <property type="entry name" value="Cyt_P450_sf"/>
</dbReference>
<dbReference type="InterPro" id="IPR001128">
    <property type="entry name" value="Cyt_P450"/>
</dbReference>
<gene>
    <name evidence="8" type="ORF">QE152_g7603</name>
</gene>
<evidence type="ECO:0000256" key="4">
    <source>
        <dbReference type="ARBA" id="ARBA00022723"/>
    </source>
</evidence>
<evidence type="ECO:0000256" key="7">
    <source>
        <dbReference type="ARBA" id="ARBA00023033"/>
    </source>
</evidence>
<evidence type="ECO:0000256" key="5">
    <source>
        <dbReference type="ARBA" id="ARBA00023002"/>
    </source>
</evidence>
<evidence type="ECO:0000256" key="1">
    <source>
        <dbReference type="ARBA" id="ARBA00001971"/>
    </source>
</evidence>
<accession>A0AAW1M9W9</accession>
<keyword evidence="4" id="KW-0479">Metal-binding</keyword>
<evidence type="ECO:0000256" key="2">
    <source>
        <dbReference type="ARBA" id="ARBA00010617"/>
    </source>
</evidence>